<organism evidence="12 13">
    <name type="scientific">Candidatus Roizmanbacteria bacterium RIFCSPLOWO2_02_FULL_38_10</name>
    <dbReference type="NCBI Taxonomy" id="1802074"/>
    <lineage>
        <taxon>Bacteria</taxon>
        <taxon>Candidatus Roizmaniibacteriota</taxon>
    </lineage>
</organism>
<dbReference type="SUPFAM" id="SSF50249">
    <property type="entry name" value="Nucleic acid-binding proteins"/>
    <property type="match status" value="2"/>
</dbReference>
<dbReference type="GO" id="GO:0003746">
    <property type="term" value="F:translation elongation factor activity"/>
    <property type="evidence" value="ECO:0007669"/>
    <property type="project" value="UniProtKB-UniRule"/>
</dbReference>
<evidence type="ECO:0000256" key="8">
    <source>
        <dbReference type="NCBIfam" id="TIGR00038"/>
    </source>
</evidence>
<dbReference type="FunFam" id="2.40.50.140:FF:000009">
    <property type="entry name" value="Elongation factor P"/>
    <property type="match status" value="1"/>
</dbReference>
<evidence type="ECO:0000259" key="10">
    <source>
        <dbReference type="SMART" id="SM00841"/>
    </source>
</evidence>
<gene>
    <name evidence="7" type="primary">efp</name>
    <name evidence="12" type="ORF">A3J15_03835</name>
</gene>
<dbReference type="InterPro" id="IPR013185">
    <property type="entry name" value="Transl_elong_KOW-like"/>
</dbReference>
<dbReference type="InterPro" id="IPR015365">
    <property type="entry name" value="Elong-fact-P_C"/>
</dbReference>
<dbReference type="Pfam" id="PF01132">
    <property type="entry name" value="EFP"/>
    <property type="match status" value="1"/>
</dbReference>
<dbReference type="PANTHER" id="PTHR30053">
    <property type="entry name" value="ELONGATION FACTOR P"/>
    <property type="match status" value="1"/>
</dbReference>
<feature type="domain" description="Elongation factor P C-terminal" evidence="10">
    <location>
        <begin position="130"/>
        <end position="185"/>
    </location>
</feature>
<dbReference type="GO" id="GO:0005829">
    <property type="term" value="C:cytosol"/>
    <property type="evidence" value="ECO:0007669"/>
    <property type="project" value="UniProtKB-ARBA"/>
</dbReference>
<dbReference type="NCBIfam" id="TIGR00038">
    <property type="entry name" value="efp"/>
    <property type="match status" value="1"/>
</dbReference>
<dbReference type="SMART" id="SM01185">
    <property type="entry name" value="EFP"/>
    <property type="match status" value="1"/>
</dbReference>
<keyword evidence="6 7" id="KW-0648">Protein biosynthesis</keyword>
<dbReference type="GO" id="GO:0043043">
    <property type="term" value="P:peptide biosynthetic process"/>
    <property type="evidence" value="ECO:0007669"/>
    <property type="project" value="InterPro"/>
</dbReference>
<dbReference type="Gene3D" id="2.40.50.140">
    <property type="entry name" value="Nucleic acid-binding proteins"/>
    <property type="match status" value="2"/>
</dbReference>
<evidence type="ECO:0000259" key="11">
    <source>
        <dbReference type="SMART" id="SM01185"/>
    </source>
</evidence>
<dbReference type="SMART" id="SM00841">
    <property type="entry name" value="Elong-fact-P_C"/>
    <property type="match status" value="1"/>
</dbReference>
<evidence type="ECO:0000256" key="7">
    <source>
        <dbReference type="HAMAP-Rule" id="MF_00141"/>
    </source>
</evidence>
<evidence type="ECO:0000256" key="4">
    <source>
        <dbReference type="ARBA" id="ARBA00022490"/>
    </source>
</evidence>
<reference evidence="12 13" key="1">
    <citation type="journal article" date="2016" name="Nat. Commun.">
        <title>Thousands of microbial genomes shed light on interconnected biogeochemical processes in an aquifer system.</title>
        <authorList>
            <person name="Anantharaman K."/>
            <person name="Brown C.T."/>
            <person name="Hug L.A."/>
            <person name="Sharon I."/>
            <person name="Castelle C.J."/>
            <person name="Probst A.J."/>
            <person name="Thomas B.C."/>
            <person name="Singh A."/>
            <person name="Wilkins M.J."/>
            <person name="Karaoz U."/>
            <person name="Brodie E.L."/>
            <person name="Williams K.H."/>
            <person name="Hubbard S.S."/>
            <person name="Banfield J.F."/>
        </authorList>
    </citation>
    <scope>NUCLEOTIDE SEQUENCE [LARGE SCALE GENOMIC DNA]</scope>
</reference>
<dbReference type="FunFam" id="2.40.50.140:FF:000004">
    <property type="entry name" value="Elongation factor P"/>
    <property type="match status" value="1"/>
</dbReference>
<dbReference type="STRING" id="1802074.A3J15_03835"/>
<dbReference type="EMBL" id="MGAY01000052">
    <property type="protein sequence ID" value="OGK55803.1"/>
    <property type="molecule type" value="Genomic_DNA"/>
</dbReference>
<accession>A0A1F7JJM1</accession>
<dbReference type="Pfam" id="PF08207">
    <property type="entry name" value="EFP_N"/>
    <property type="match status" value="1"/>
</dbReference>
<dbReference type="UniPathway" id="UPA00345"/>
<comment type="function">
    <text evidence="7">Involved in peptide bond synthesis. Stimulates efficient translation and peptide-bond synthesis on native or reconstituted 70S ribosomes in vitro. Probably functions indirectly by altering the affinity of the ribosome for aminoacyl-tRNA, thus increasing their reactivity as acceptors for peptidyl transferase.</text>
</comment>
<dbReference type="Gene3D" id="2.30.30.30">
    <property type="match status" value="1"/>
</dbReference>
<evidence type="ECO:0000313" key="12">
    <source>
        <dbReference type="EMBL" id="OGK55803.1"/>
    </source>
</evidence>
<dbReference type="CDD" id="cd04470">
    <property type="entry name" value="S1_EF-P_repeat_1"/>
    <property type="match status" value="1"/>
</dbReference>
<dbReference type="Proteomes" id="UP000176376">
    <property type="component" value="Unassembled WGS sequence"/>
</dbReference>
<proteinExistence type="inferred from homology"/>
<comment type="subcellular location">
    <subcellularLocation>
        <location evidence="1 7">Cytoplasm</location>
    </subcellularLocation>
</comment>
<evidence type="ECO:0000256" key="1">
    <source>
        <dbReference type="ARBA" id="ARBA00004496"/>
    </source>
</evidence>
<dbReference type="InterPro" id="IPR014722">
    <property type="entry name" value="Rib_uL2_dom2"/>
</dbReference>
<sequence>MTTDAGSLKKGDFIKVNDEIFQVQKFEHNFHGRGSATCRLKTKNIRSGNALEMSFRTADGVEILDVDTIKMQYLYRDPNYVYLMDNQTFEQHQVDIKLIGTIAEYLKEGDTILVLMYEGKALSIRPPQSVSLKVTEAEHAVKGDTATAAKKTVLLETGTKASVPLFIKSGDVIVINPETGEYVERINK</sequence>
<evidence type="ECO:0000256" key="2">
    <source>
        <dbReference type="ARBA" id="ARBA00004815"/>
    </source>
</evidence>
<dbReference type="NCBIfam" id="NF001810">
    <property type="entry name" value="PRK00529.1"/>
    <property type="match status" value="1"/>
</dbReference>
<dbReference type="SUPFAM" id="SSF50104">
    <property type="entry name" value="Translation proteins SH3-like domain"/>
    <property type="match status" value="1"/>
</dbReference>
<dbReference type="PANTHER" id="PTHR30053:SF12">
    <property type="entry name" value="ELONGATION FACTOR P (EF-P) FAMILY PROTEIN"/>
    <property type="match status" value="1"/>
</dbReference>
<comment type="pathway">
    <text evidence="2 7">Protein biosynthesis; polypeptide chain elongation.</text>
</comment>
<dbReference type="InterPro" id="IPR020599">
    <property type="entry name" value="Transl_elong_fac_P/YeiP"/>
</dbReference>
<evidence type="ECO:0000313" key="13">
    <source>
        <dbReference type="Proteomes" id="UP000176376"/>
    </source>
</evidence>
<dbReference type="HAMAP" id="MF_00141">
    <property type="entry name" value="EF_P"/>
    <property type="match status" value="1"/>
</dbReference>
<evidence type="ECO:0000256" key="5">
    <source>
        <dbReference type="ARBA" id="ARBA00022768"/>
    </source>
</evidence>
<dbReference type="AlphaFoldDB" id="A0A1F7JJM1"/>
<dbReference type="Pfam" id="PF09285">
    <property type="entry name" value="Elong-fact-P_C"/>
    <property type="match status" value="1"/>
</dbReference>
<dbReference type="InterPro" id="IPR001059">
    <property type="entry name" value="Transl_elong_P/YeiP_cen"/>
</dbReference>
<dbReference type="InterPro" id="IPR012340">
    <property type="entry name" value="NA-bd_OB-fold"/>
</dbReference>
<dbReference type="PIRSF" id="PIRSF005901">
    <property type="entry name" value="EF-P"/>
    <property type="match status" value="1"/>
</dbReference>
<name>A0A1F7JJM1_9BACT</name>
<evidence type="ECO:0000256" key="9">
    <source>
        <dbReference type="RuleBase" id="RU004389"/>
    </source>
</evidence>
<keyword evidence="4 7" id="KW-0963">Cytoplasm</keyword>
<evidence type="ECO:0000256" key="3">
    <source>
        <dbReference type="ARBA" id="ARBA00009479"/>
    </source>
</evidence>
<comment type="caution">
    <text evidence="12">The sequence shown here is derived from an EMBL/GenBank/DDBJ whole genome shotgun (WGS) entry which is preliminary data.</text>
</comment>
<evidence type="ECO:0000256" key="6">
    <source>
        <dbReference type="ARBA" id="ARBA00022917"/>
    </source>
</evidence>
<dbReference type="CDD" id="cd05794">
    <property type="entry name" value="S1_EF-P_repeat_2"/>
    <property type="match status" value="1"/>
</dbReference>
<feature type="domain" description="Translation elongation factor P/YeiP central" evidence="11">
    <location>
        <begin position="68"/>
        <end position="122"/>
    </location>
</feature>
<dbReference type="InterPro" id="IPR008991">
    <property type="entry name" value="Translation_prot_SH3-like_sf"/>
</dbReference>
<dbReference type="InterPro" id="IPR011768">
    <property type="entry name" value="Transl_elongation_fac_P"/>
</dbReference>
<protein>
    <recommendedName>
        <fullName evidence="7 8">Elongation factor P</fullName>
        <shortName evidence="7">EF-P</shortName>
    </recommendedName>
</protein>
<comment type="similarity">
    <text evidence="3 7 9">Belongs to the elongation factor P family.</text>
</comment>
<keyword evidence="5 7" id="KW-0251">Elongation factor</keyword>